<sequence>MSRRAAAALAGAGFLLLSSGCGPKVVMPGAVKGVVTYHGKPVSGGRITFAPGSAGTELSGMIGPDGSFLVTGLTPGEQHVSVTTAQFKNQTKAPAGIKLAYVAIPEKYAKAESSGLTINVPQGPEPIEYPVNLTD</sequence>
<name>A0ABU5F2K6_9BACT</name>
<reference evidence="2" key="1">
    <citation type="journal article" date="2023" name="Mar. Drugs">
        <title>Gemmata algarum, a Novel Planctomycete Isolated from an Algal Mat, Displays Antimicrobial Activity.</title>
        <authorList>
            <person name="Kumar G."/>
            <person name="Kallscheuer N."/>
            <person name="Kashif M."/>
            <person name="Ahamad S."/>
            <person name="Jagadeeshwari U."/>
            <person name="Pannikurungottu S."/>
            <person name="Haufschild T."/>
            <person name="Kabuu M."/>
            <person name="Sasikala C."/>
            <person name="Jogler C."/>
            <person name="Ramana C."/>
        </authorList>
    </citation>
    <scope>NUCLEOTIDE SEQUENCE [LARGE SCALE GENOMIC DNA]</scope>
    <source>
        <strain evidence="2">JC673</strain>
    </source>
</reference>
<evidence type="ECO:0000313" key="1">
    <source>
        <dbReference type="EMBL" id="MDY3561368.1"/>
    </source>
</evidence>
<dbReference type="RefSeq" id="WP_261185971.1">
    <property type="nucleotide sequence ID" value="NZ_JAXBLV010000192.1"/>
</dbReference>
<gene>
    <name evidence="1" type="ORF">R5W23_002645</name>
</gene>
<accession>A0ABU5F2K6</accession>
<keyword evidence="2" id="KW-1185">Reference proteome</keyword>
<dbReference type="Proteomes" id="UP001272242">
    <property type="component" value="Unassembled WGS sequence"/>
</dbReference>
<protein>
    <submittedName>
        <fullName evidence="1">Carboxypeptidase-like regulatory domain-containing protein</fullName>
    </submittedName>
</protein>
<proteinExistence type="predicted"/>
<dbReference type="EMBL" id="JAXBLV010000192">
    <property type="protein sequence ID" value="MDY3561368.1"/>
    <property type="molecule type" value="Genomic_DNA"/>
</dbReference>
<dbReference type="PROSITE" id="PS51257">
    <property type="entry name" value="PROKAR_LIPOPROTEIN"/>
    <property type="match status" value="1"/>
</dbReference>
<evidence type="ECO:0000313" key="2">
    <source>
        <dbReference type="Proteomes" id="UP001272242"/>
    </source>
</evidence>
<dbReference type="SUPFAM" id="SSF49464">
    <property type="entry name" value="Carboxypeptidase regulatory domain-like"/>
    <property type="match status" value="1"/>
</dbReference>
<organism evidence="1 2">
    <name type="scientific">Gemmata algarum</name>
    <dbReference type="NCBI Taxonomy" id="2975278"/>
    <lineage>
        <taxon>Bacteria</taxon>
        <taxon>Pseudomonadati</taxon>
        <taxon>Planctomycetota</taxon>
        <taxon>Planctomycetia</taxon>
        <taxon>Gemmatales</taxon>
        <taxon>Gemmataceae</taxon>
        <taxon>Gemmata</taxon>
    </lineage>
</organism>
<comment type="caution">
    <text evidence="1">The sequence shown here is derived from an EMBL/GenBank/DDBJ whole genome shotgun (WGS) entry which is preliminary data.</text>
</comment>
<dbReference type="InterPro" id="IPR008969">
    <property type="entry name" value="CarboxyPept-like_regulatory"/>
</dbReference>